<name>U6MRT3_9EIME</name>
<keyword evidence="2" id="KW-1185">Reference proteome</keyword>
<evidence type="ECO:0000313" key="2">
    <source>
        <dbReference type="Proteomes" id="UP000030754"/>
    </source>
</evidence>
<dbReference type="VEuPathDB" id="ToxoDB:ENH_00027610"/>
<proteinExistence type="predicted"/>
<organism evidence="1 2">
    <name type="scientific">Eimeria necatrix</name>
    <dbReference type="NCBI Taxonomy" id="51315"/>
    <lineage>
        <taxon>Eukaryota</taxon>
        <taxon>Sar</taxon>
        <taxon>Alveolata</taxon>
        <taxon>Apicomplexa</taxon>
        <taxon>Conoidasida</taxon>
        <taxon>Coccidia</taxon>
        <taxon>Eucoccidiorida</taxon>
        <taxon>Eimeriorina</taxon>
        <taxon>Eimeriidae</taxon>
        <taxon>Eimeria</taxon>
    </lineage>
</organism>
<dbReference type="Proteomes" id="UP000030754">
    <property type="component" value="Unassembled WGS sequence"/>
</dbReference>
<dbReference type="RefSeq" id="XP_013435394.1">
    <property type="nucleotide sequence ID" value="XM_013579940.1"/>
</dbReference>
<sequence length="75" mass="8233">MPQARQRDPEQCRLRQQQQQLQQQQLPQMPLTFQLSAAEQLAAADCLCAVFAPVLNTSPVRVITAISLTATAEAA</sequence>
<reference evidence="1" key="1">
    <citation type="submission" date="2013-10" db="EMBL/GenBank/DDBJ databases">
        <title>Genomic analysis of the causative agents of coccidiosis in chickens.</title>
        <authorList>
            <person name="Reid A.J."/>
            <person name="Blake D."/>
            <person name="Billington K."/>
            <person name="Browne H."/>
            <person name="Dunn M."/>
            <person name="Hung S."/>
            <person name="Kawahara F."/>
            <person name="Miranda-Saavedra D."/>
            <person name="Mourier T."/>
            <person name="Nagra H."/>
            <person name="Otto T.D."/>
            <person name="Rawlings N."/>
            <person name="Sanchez A."/>
            <person name="Sanders M."/>
            <person name="Subramaniam C."/>
            <person name="Tay Y."/>
            <person name="Dear P."/>
            <person name="Doerig C."/>
            <person name="Gruber A."/>
            <person name="Parkinson J."/>
            <person name="Shirley M."/>
            <person name="Wan K.L."/>
            <person name="Berriman M."/>
            <person name="Tomley F."/>
            <person name="Pain A."/>
        </authorList>
    </citation>
    <scope>NUCLEOTIDE SEQUENCE [LARGE SCALE GENOMIC DNA]</scope>
    <source>
        <strain evidence="1">Houghton</strain>
    </source>
</reference>
<reference evidence="1" key="2">
    <citation type="submission" date="2013-10" db="EMBL/GenBank/DDBJ databases">
        <authorList>
            <person name="Aslett M."/>
        </authorList>
    </citation>
    <scope>NUCLEOTIDE SEQUENCE [LARGE SCALE GENOMIC DNA]</scope>
    <source>
        <strain evidence="1">Houghton</strain>
    </source>
</reference>
<accession>U6MRT3</accession>
<dbReference type="GeneID" id="25472929"/>
<protein>
    <submittedName>
        <fullName evidence="1">Uncharacterized protein</fullName>
    </submittedName>
</protein>
<evidence type="ECO:0000313" key="1">
    <source>
        <dbReference type="EMBL" id="CDJ66927.1"/>
    </source>
</evidence>
<gene>
    <name evidence="1" type="ORF">ENH_00027610</name>
</gene>
<dbReference type="EMBL" id="HG723898">
    <property type="protein sequence ID" value="CDJ66927.1"/>
    <property type="molecule type" value="Genomic_DNA"/>
</dbReference>
<dbReference type="AlphaFoldDB" id="U6MRT3"/>